<organism evidence="1 2">
    <name type="scientific">Candidatus Venteria ishoeyi</name>
    <dbReference type="NCBI Taxonomy" id="1899563"/>
    <lineage>
        <taxon>Bacteria</taxon>
        <taxon>Pseudomonadati</taxon>
        <taxon>Pseudomonadota</taxon>
        <taxon>Gammaproteobacteria</taxon>
        <taxon>Thiotrichales</taxon>
        <taxon>Thiotrichaceae</taxon>
        <taxon>Venteria</taxon>
    </lineage>
</organism>
<protein>
    <submittedName>
        <fullName evidence="1">Uncharacterized protein</fullName>
    </submittedName>
</protein>
<gene>
    <name evidence="1" type="ORF">MBHS_01243</name>
</gene>
<proteinExistence type="predicted"/>
<dbReference type="AlphaFoldDB" id="A0A1H6F5I1"/>
<dbReference type="Proteomes" id="UP000236724">
    <property type="component" value="Unassembled WGS sequence"/>
</dbReference>
<keyword evidence="2" id="KW-1185">Reference proteome</keyword>
<name>A0A1H6F5I1_9GAMM</name>
<reference evidence="1 2" key="1">
    <citation type="submission" date="2016-10" db="EMBL/GenBank/DDBJ databases">
        <authorList>
            <person name="de Groot N.N."/>
        </authorList>
    </citation>
    <scope>NUCLEOTIDE SEQUENCE [LARGE SCALE GENOMIC DNA]</scope>
    <source>
        <strain evidence="1">MBHS1</strain>
    </source>
</reference>
<evidence type="ECO:0000313" key="1">
    <source>
        <dbReference type="EMBL" id="SEH05390.1"/>
    </source>
</evidence>
<evidence type="ECO:0000313" key="2">
    <source>
        <dbReference type="Proteomes" id="UP000236724"/>
    </source>
</evidence>
<sequence length="43" mass="4929">MLAKVFFVLGIENKYSENKDCKQNSFLHSSSITFLLNSIFKAD</sequence>
<accession>A0A1H6F5I1</accession>
<dbReference type="EMBL" id="FMSV02000222">
    <property type="protein sequence ID" value="SEH05390.1"/>
    <property type="molecule type" value="Genomic_DNA"/>
</dbReference>